<name>A0AAX2ZKJ2_9FIRM</name>
<proteinExistence type="predicted"/>
<dbReference type="KEGG" id="tem:JW646_18155"/>
<dbReference type="Proteomes" id="UP001198983">
    <property type="component" value="Chromosome"/>
</dbReference>
<keyword evidence="9" id="KW-1185">Reference proteome</keyword>
<dbReference type="InterPro" id="IPR045121">
    <property type="entry name" value="CoAse"/>
</dbReference>
<dbReference type="GO" id="GO:0010945">
    <property type="term" value="F:coenzyme A diphosphatase activity"/>
    <property type="evidence" value="ECO:0007669"/>
    <property type="project" value="InterPro"/>
</dbReference>
<evidence type="ECO:0000256" key="2">
    <source>
        <dbReference type="ARBA" id="ARBA00001946"/>
    </source>
</evidence>
<dbReference type="EMBL" id="CP081135">
    <property type="protein sequence ID" value="UEL49859.1"/>
    <property type="molecule type" value="Genomic_DNA"/>
</dbReference>
<comment type="cofactor">
    <cofactor evidence="1">
        <name>Mn(2+)</name>
        <dbReference type="ChEBI" id="CHEBI:29035"/>
    </cofactor>
</comment>
<gene>
    <name evidence="8" type="ORF">JW646_18155</name>
</gene>
<accession>A0AAX2ZKJ2</accession>
<dbReference type="SUPFAM" id="SSF55811">
    <property type="entry name" value="Nudix"/>
    <property type="match status" value="1"/>
</dbReference>
<evidence type="ECO:0000256" key="3">
    <source>
        <dbReference type="ARBA" id="ARBA00022723"/>
    </source>
</evidence>
<dbReference type="InterPro" id="IPR015797">
    <property type="entry name" value="NUDIX_hydrolase-like_dom_sf"/>
</dbReference>
<dbReference type="PANTHER" id="PTHR12992:SF11">
    <property type="entry name" value="MITOCHONDRIAL COENZYME A DIPHOSPHATASE NUDT8"/>
    <property type="match status" value="1"/>
</dbReference>
<evidence type="ECO:0000256" key="1">
    <source>
        <dbReference type="ARBA" id="ARBA00001936"/>
    </source>
</evidence>
<dbReference type="AlphaFoldDB" id="A0AAX2ZKJ2"/>
<evidence type="ECO:0000313" key="8">
    <source>
        <dbReference type="EMBL" id="UEL49859.1"/>
    </source>
</evidence>
<keyword evidence="4" id="KW-0378">Hydrolase</keyword>
<reference evidence="8 9" key="1">
    <citation type="journal article" date="2023" name="Int. J. Syst. Evol. Microbiol.">
        <title>Terrisporobacter hibernicus sp. nov., isolated from bovine faeces in Northern Ireland.</title>
        <authorList>
            <person name="Mitchell M."/>
            <person name="Nguyen S.V."/>
            <person name="Connor M."/>
            <person name="Fairley D.J."/>
            <person name="Donoghue O."/>
            <person name="Marshall H."/>
            <person name="Koolman L."/>
            <person name="McMullan G."/>
            <person name="Schaffer K.E."/>
            <person name="McGrath J.W."/>
            <person name="Fanning S."/>
        </authorList>
    </citation>
    <scope>NUCLEOTIDE SEQUENCE [LARGE SCALE GENOMIC DNA]</scope>
    <source>
        <strain evidence="8 9">MCA3</strain>
    </source>
</reference>
<evidence type="ECO:0000256" key="4">
    <source>
        <dbReference type="ARBA" id="ARBA00022801"/>
    </source>
</evidence>
<comment type="cofactor">
    <cofactor evidence="2">
        <name>Mg(2+)</name>
        <dbReference type="ChEBI" id="CHEBI:18420"/>
    </cofactor>
</comment>
<evidence type="ECO:0000313" key="9">
    <source>
        <dbReference type="Proteomes" id="UP001198983"/>
    </source>
</evidence>
<dbReference type="Gene3D" id="3.90.79.10">
    <property type="entry name" value="Nucleoside Triphosphate Pyrophosphohydrolase"/>
    <property type="match status" value="1"/>
</dbReference>
<evidence type="ECO:0000256" key="5">
    <source>
        <dbReference type="ARBA" id="ARBA00022842"/>
    </source>
</evidence>
<protein>
    <submittedName>
        <fullName evidence="8">CoA pyrophosphatase</fullName>
    </submittedName>
</protein>
<keyword evidence="5" id="KW-0460">Magnesium</keyword>
<dbReference type="CDD" id="cd03426">
    <property type="entry name" value="NUDIX_CoAse_Nudt7"/>
    <property type="match status" value="1"/>
</dbReference>
<evidence type="ECO:0000259" key="7">
    <source>
        <dbReference type="PROSITE" id="PS51462"/>
    </source>
</evidence>
<feature type="domain" description="Nudix hydrolase" evidence="7">
    <location>
        <begin position="22"/>
        <end position="156"/>
    </location>
</feature>
<dbReference type="PANTHER" id="PTHR12992">
    <property type="entry name" value="NUDIX HYDROLASE"/>
    <property type="match status" value="1"/>
</dbReference>
<keyword evidence="6" id="KW-0464">Manganese</keyword>
<evidence type="ECO:0000256" key="6">
    <source>
        <dbReference type="ARBA" id="ARBA00023211"/>
    </source>
</evidence>
<organism evidence="8 9">
    <name type="scientific">Terrisporobacter hibernicus</name>
    <dbReference type="NCBI Taxonomy" id="2813371"/>
    <lineage>
        <taxon>Bacteria</taxon>
        <taxon>Bacillati</taxon>
        <taxon>Bacillota</taxon>
        <taxon>Clostridia</taxon>
        <taxon>Peptostreptococcales</taxon>
        <taxon>Peptostreptococcaceae</taxon>
        <taxon>Terrisporobacter</taxon>
    </lineage>
</organism>
<dbReference type="Pfam" id="PF00293">
    <property type="entry name" value="NUDIX"/>
    <property type="match status" value="1"/>
</dbReference>
<sequence length="204" mass="24083">MLKDIIDKFNNYQPYINGYKNMNRASVLIPLVKENGKYSILFELRSRKMRRQPGEISFPGGRIEKNETPKEACIRETCEEIGTTEDNINIISPLDIYVSHANLIIHPYLGEIKDIKNLDINKDEVDHIFLVPLDYLINYDANIYTNDVKVVPNENFPYEKIPNKEKYEFAIGEYPVWFYEYKDYVIWGITARILENFLNFIKNK</sequence>
<dbReference type="PROSITE" id="PS51462">
    <property type="entry name" value="NUDIX"/>
    <property type="match status" value="1"/>
</dbReference>
<dbReference type="InterPro" id="IPR000086">
    <property type="entry name" value="NUDIX_hydrolase_dom"/>
</dbReference>
<dbReference type="GO" id="GO:0046872">
    <property type="term" value="F:metal ion binding"/>
    <property type="evidence" value="ECO:0007669"/>
    <property type="project" value="UniProtKB-KW"/>
</dbReference>
<dbReference type="PROSITE" id="PS00893">
    <property type="entry name" value="NUDIX_BOX"/>
    <property type="match status" value="1"/>
</dbReference>
<dbReference type="InterPro" id="IPR020084">
    <property type="entry name" value="NUDIX_hydrolase_CS"/>
</dbReference>
<keyword evidence="3" id="KW-0479">Metal-binding</keyword>